<dbReference type="PANTHER" id="PTHR48417:SF1">
    <property type="entry name" value="ATP SYNTHASE F1 SUBUNIT EPSILON"/>
    <property type="match status" value="1"/>
</dbReference>
<dbReference type="SUPFAM" id="SSF64602">
    <property type="entry name" value="F1 ATPase inhibitor, IF1, C-terminal domain"/>
    <property type="match status" value="1"/>
</dbReference>
<name>A0A914WJD9_9BILA</name>
<dbReference type="Pfam" id="PF04568">
    <property type="entry name" value="IATP"/>
    <property type="match status" value="1"/>
</dbReference>
<organism evidence="9 10">
    <name type="scientific">Plectus sambesii</name>
    <dbReference type="NCBI Taxonomy" id="2011161"/>
    <lineage>
        <taxon>Eukaryota</taxon>
        <taxon>Metazoa</taxon>
        <taxon>Ecdysozoa</taxon>
        <taxon>Nematoda</taxon>
        <taxon>Chromadorea</taxon>
        <taxon>Plectida</taxon>
        <taxon>Plectina</taxon>
        <taxon>Plectoidea</taxon>
        <taxon>Plectidae</taxon>
        <taxon>Plectus</taxon>
    </lineage>
</organism>
<dbReference type="InterPro" id="IPR007648">
    <property type="entry name" value="ATPase_inhibitor_mt"/>
</dbReference>
<protein>
    <recommendedName>
        <fullName evidence="6">ATPase inhibitor, mitochondrial</fullName>
    </recommendedName>
</protein>
<dbReference type="WBParaSite" id="PSAMB.scaffold41size102001.g1082.t1">
    <property type="protein sequence ID" value="PSAMB.scaffold41size102001.g1082.t1"/>
    <property type="gene ID" value="PSAMB.scaffold41size102001.g1082"/>
</dbReference>
<keyword evidence="9" id="KW-1185">Reference proteome</keyword>
<accession>A0A914WJD9</accession>
<feature type="compositionally biased region" description="Gly residues" evidence="8">
    <location>
        <begin position="33"/>
        <end position="47"/>
    </location>
</feature>
<evidence type="ECO:0000256" key="3">
    <source>
        <dbReference type="ARBA" id="ARBA00022946"/>
    </source>
</evidence>
<proteinExistence type="inferred from homology"/>
<keyword evidence="4 7" id="KW-0175">Coiled coil</keyword>
<evidence type="ECO:0000256" key="2">
    <source>
        <dbReference type="ARBA" id="ARBA00010901"/>
    </source>
</evidence>
<evidence type="ECO:0000256" key="8">
    <source>
        <dbReference type="SAM" id="MobiDB-lite"/>
    </source>
</evidence>
<dbReference type="GO" id="GO:0005739">
    <property type="term" value="C:mitochondrion"/>
    <property type="evidence" value="ECO:0007669"/>
    <property type="project" value="UniProtKB-SubCell"/>
</dbReference>
<comment type="similarity">
    <text evidence="2 6">Belongs to the ATPase inhibitor family.</text>
</comment>
<dbReference type="Gene3D" id="1.20.5.500">
    <property type="entry name" value="Single helix bin"/>
    <property type="match status" value="1"/>
</dbReference>
<dbReference type="Proteomes" id="UP000887566">
    <property type="component" value="Unplaced"/>
</dbReference>
<keyword evidence="5 6" id="KW-0496">Mitochondrion</keyword>
<reference evidence="10" key="1">
    <citation type="submission" date="2022-11" db="UniProtKB">
        <authorList>
            <consortium name="WormBaseParasite"/>
        </authorList>
    </citation>
    <scope>IDENTIFICATION</scope>
</reference>
<keyword evidence="3" id="KW-0809">Transit peptide</keyword>
<dbReference type="GO" id="GO:0042030">
    <property type="term" value="F:ATPase inhibitor activity"/>
    <property type="evidence" value="ECO:0007669"/>
    <property type="project" value="InterPro"/>
</dbReference>
<feature type="coiled-coil region" evidence="7">
    <location>
        <begin position="73"/>
        <end position="121"/>
    </location>
</feature>
<evidence type="ECO:0000256" key="7">
    <source>
        <dbReference type="SAM" id="Coils"/>
    </source>
</evidence>
<evidence type="ECO:0000256" key="1">
    <source>
        <dbReference type="ARBA" id="ARBA00004173"/>
    </source>
</evidence>
<dbReference type="PANTHER" id="PTHR48417">
    <property type="entry name" value="ATP SYNTHASE F1 SUBUNIT EPSILON"/>
    <property type="match status" value="1"/>
</dbReference>
<comment type="function">
    <text evidence="6">Thought to be a regulatory component of the ATP-synthesizing complex in the mitochondria.</text>
</comment>
<sequence>MSMSQMAGVMLKVPRGTMINVARTLAMSSGGSSDLGGGSGRGGGAGGSVRAAGGAFGKLEAGREEEYFRKLQAAQLKNLKGDLDREIEHHRKQLEQHQAAIARHERRIKEIAREEEQLKGGNH</sequence>
<evidence type="ECO:0000256" key="6">
    <source>
        <dbReference type="RuleBase" id="RU368087"/>
    </source>
</evidence>
<evidence type="ECO:0000256" key="5">
    <source>
        <dbReference type="ARBA" id="ARBA00023128"/>
    </source>
</evidence>
<comment type="subcellular location">
    <subcellularLocation>
        <location evidence="1 6">Mitochondrion</location>
    </subcellularLocation>
</comment>
<evidence type="ECO:0000313" key="10">
    <source>
        <dbReference type="WBParaSite" id="PSAMB.scaffold41size102001.g1082.t1"/>
    </source>
</evidence>
<dbReference type="AlphaFoldDB" id="A0A914WJD9"/>
<evidence type="ECO:0000313" key="9">
    <source>
        <dbReference type="Proteomes" id="UP000887566"/>
    </source>
</evidence>
<feature type="region of interest" description="Disordered" evidence="8">
    <location>
        <begin position="27"/>
        <end position="52"/>
    </location>
</feature>
<evidence type="ECO:0000256" key="4">
    <source>
        <dbReference type="ARBA" id="ARBA00023054"/>
    </source>
</evidence>
<dbReference type="FunFam" id="1.20.5.500:FF:000007">
    <property type="entry name" value="ATPase inhibitor, putative"/>
    <property type="match status" value="1"/>
</dbReference>